<organism evidence="1 2">
    <name type="scientific">Dallia pectoralis</name>
    <name type="common">Alaska blackfish</name>
    <dbReference type="NCBI Taxonomy" id="75939"/>
    <lineage>
        <taxon>Eukaryota</taxon>
        <taxon>Metazoa</taxon>
        <taxon>Chordata</taxon>
        <taxon>Craniata</taxon>
        <taxon>Vertebrata</taxon>
        <taxon>Euteleostomi</taxon>
        <taxon>Actinopterygii</taxon>
        <taxon>Neopterygii</taxon>
        <taxon>Teleostei</taxon>
        <taxon>Protacanthopterygii</taxon>
        <taxon>Esociformes</taxon>
        <taxon>Umbridae</taxon>
        <taxon>Dallia</taxon>
    </lineage>
</organism>
<evidence type="ECO:0000313" key="1">
    <source>
        <dbReference type="EMBL" id="KAJ8010832.1"/>
    </source>
</evidence>
<comment type="caution">
    <text evidence="1">The sequence shown here is derived from an EMBL/GenBank/DDBJ whole genome shotgun (WGS) entry which is preliminary data.</text>
</comment>
<accession>A0ACC2H4H5</accession>
<protein>
    <submittedName>
        <fullName evidence="1">Uncharacterized protein</fullName>
    </submittedName>
</protein>
<name>A0ACC2H4H5_DALPE</name>
<sequence length="71" mass="7985">MVTGVRTIRLPETSPDYPKIPLSEARPGQADVQLDLLRRTSWRKKKQGWIERSNNGRITLGENPASIGLSQ</sequence>
<keyword evidence="2" id="KW-1185">Reference proteome</keyword>
<gene>
    <name evidence="1" type="ORF">DPEC_G00079220</name>
</gene>
<dbReference type="EMBL" id="CM055733">
    <property type="protein sequence ID" value="KAJ8010832.1"/>
    <property type="molecule type" value="Genomic_DNA"/>
</dbReference>
<reference evidence="1" key="1">
    <citation type="submission" date="2021-05" db="EMBL/GenBank/DDBJ databases">
        <authorList>
            <person name="Pan Q."/>
            <person name="Jouanno E."/>
            <person name="Zahm M."/>
            <person name="Klopp C."/>
            <person name="Cabau C."/>
            <person name="Louis A."/>
            <person name="Berthelot C."/>
            <person name="Parey E."/>
            <person name="Roest Crollius H."/>
            <person name="Montfort J."/>
            <person name="Robinson-Rechavi M."/>
            <person name="Bouchez O."/>
            <person name="Lampietro C."/>
            <person name="Lopez Roques C."/>
            <person name="Donnadieu C."/>
            <person name="Postlethwait J."/>
            <person name="Bobe J."/>
            <person name="Dillon D."/>
            <person name="Chandos A."/>
            <person name="von Hippel F."/>
            <person name="Guiguen Y."/>
        </authorList>
    </citation>
    <scope>NUCLEOTIDE SEQUENCE</scope>
    <source>
        <strain evidence="1">YG-Jan2019</strain>
    </source>
</reference>
<dbReference type="Proteomes" id="UP001157502">
    <property type="component" value="Chromosome 6"/>
</dbReference>
<proteinExistence type="predicted"/>
<evidence type="ECO:0000313" key="2">
    <source>
        <dbReference type="Proteomes" id="UP001157502"/>
    </source>
</evidence>